<feature type="compositionally biased region" description="Basic and acidic residues" evidence="2">
    <location>
        <begin position="321"/>
        <end position="345"/>
    </location>
</feature>
<accession>A0AAN8RQV6</accession>
<feature type="region of interest" description="Disordered" evidence="2">
    <location>
        <begin position="40"/>
        <end position="59"/>
    </location>
</feature>
<feature type="coiled-coil region" evidence="1">
    <location>
        <begin position="575"/>
        <end position="602"/>
    </location>
</feature>
<evidence type="ECO:0000313" key="4">
    <source>
        <dbReference type="Proteomes" id="UP001307849"/>
    </source>
</evidence>
<name>A0AAN8RQV6_9PEZI</name>
<comment type="caution">
    <text evidence="3">The sequence shown here is derived from an EMBL/GenBank/DDBJ whole genome shotgun (WGS) entry which is preliminary data.</text>
</comment>
<feature type="compositionally biased region" description="Basic and acidic residues" evidence="2">
    <location>
        <begin position="191"/>
        <end position="207"/>
    </location>
</feature>
<evidence type="ECO:0000313" key="3">
    <source>
        <dbReference type="EMBL" id="KAK6520607.1"/>
    </source>
</evidence>
<sequence>MMASRSLLRRARPDACMYRPPMQLYRIALPYRPAITLQRQCSTRTTSSNSASPPSQKLEMSNPLYRDLIKSIKNPFVRDSIHRLVQGEAVFDESISQDLHGTGNSLYFRVPELPPKMKGHSHDPEGIPLPPNTFRVSSTEELRSILGRILEYRARSLEDEENADYIRDRGDNGWYDNLNTSAEAAVENIKDEKKKEDTPQAESKKPESPPWESKIPDMPDWKPSESFEAFKGKLNQYFKTGSELVTNLPPGVSMTSVLEAMEQKVRKSRELLEKRKSGQDTAKTLNIDYEARKLRQGRRSHGFDNPRSMWGHREFLEHLSEARRKKESGDPESLGREEIKADEGLSHSSKPEPSVPPSKSNKFLEDAEIRVYSQVYPPWTTPASKDPKAAKLDDPSLLFEKGIRQARNTLSNIISMMPKAPESQATSSPNQEDKPLEKSQTPGTDTVEPVTERITLMDILNGTASSSPEKTEHKTDNPTAPVPLPEKPDSSEPPVNGRDSPPSAKVSSESTAGLLEAIATLSEKLSQANKRILELEAPSAGVPHFQKFTEYMDGALEAQYLNTRDYLEEEVLSGMRGVATRLESLEKTMQKILENQEAAATTAKSKDGACIYSTEGGESGEEPKVPVTVKLDEMDKANLQEVVDAAVKTAVTEIVAGIQDQNKEGQEALIVAIGEQVEGVINDCDLIESIVHEILATEGISKRLDLQCKIIVGQVLEMLGKDENGDLQRIVDAAVKTGTKDLEETVKSRLGDVQLKLFGMDRILRGM</sequence>
<evidence type="ECO:0000256" key="2">
    <source>
        <dbReference type="SAM" id="MobiDB-lite"/>
    </source>
</evidence>
<gene>
    <name evidence="3" type="ORF">TWF506_000858</name>
</gene>
<dbReference type="Proteomes" id="UP001307849">
    <property type="component" value="Unassembled WGS sequence"/>
</dbReference>
<protein>
    <submittedName>
        <fullName evidence="3">Uncharacterized protein</fullName>
    </submittedName>
</protein>
<feature type="compositionally biased region" description="Low complexity" evidence="2">
    <location>
        <begin position="346"/>
        <end position="360"/>
    </location>
</feature>
<keyword evidence="4" id="KW-1185">Reference proteome</keyword>
<feature type="region of interest" description="Disordered" evidence="2">
    <location>
        <begin position="463"/>
        <end position="509"/>
    </location>
</feature>
<dbReference type="AlphaFoldDB" id="A0AAN8RQV6"/>
<feature type="region of interest" description="Disordered" evidence="2">
    <location>
        <begin position="321"/>
        <end position="360"/>
    </location>
</feature>
<feature type="region of interest" description="Disordered" evidence="2">
    <location>
        <begin position="420"/>
        <end position="451"/>
    </location>
</feature>
<proteinExistence type="predicted"/>
<organism evidence="3 4">
    <name type="scientific">Arthrobotrys conoides</name>
    <dbReference type="NCBI Taxonomy" id="74498"/>
    <lineage>
        <taxon>Eukaryota</taxon>
        <taxon>Fungi</taxon>
        <taxon>Dikarya</taxon>
        <taxon>Ascomycota</taxon>
        <taxon>Pezizomycotina</taxon>
        <taxon>Orbiliomycetes</taxon>
        <taxon>Orbiliales</taxon>
        <taxon>Orbiliaceae</taxon>
        <taxon>Arthrobotrys</taxon>
    </lineage>
</organism>
<evidence type="ECO:0000256" key="1">
    <source>
        <dbReference type="SAM" id="Coils"/>
    </source>
</evidence>
<keyword evidence="1" id="KW-0175">Coiled coil</keyword>
<feature type="region of interest" description="Disordered" evidence="2">
    <location>
        <begin position="191"/>
        <end position="222"/>
    </location>
</feature>
<dbReference type="EMBL" id="JAVHJM010000001">
    <property type="protein sequence ID" value="KAK6520607.1"/>
    <property type="molecule type" value="Genomic_DNA"/>
</dbReference>
<reference evidence="3 4" key="1">
    <citation type="submission" date="2019-10" db="EMBL/GenBank/DDBJ databases">
        <authorList>
            <person name="Palmer J.M."/>
        </authorList>
    </citation>
    <scope>NUCLEOTIDE SEQUENCE [LARGE SCALE GENOMIC DNA]</scope>
    <source>
        <strain evidence="3 4">TWF506</strain>
    </source>
</reference>